<protein>
    <recommendedName>
        <fullName evidence="4">HIG1 domain-containing protein</fullName>
    </recommendedName>
</protein>
<keyword evidence="1" id="KW-0812">Transmembrane</keyword>
<evidence type="ECO:0000313" key="2">
    <source>
        <dbReference type="EMBL" id="KDQ64758.1"/>
    </source>
</evidence>
<keyword evidence="3" id="KW-1185">Reference proteome</keyword>
<dbReference type="PANTHER" id="PTHR39153">
    <property type="entry name" value="AGR244WP"/>
    <property type="match status" value="1"/>
</dbReference>
<dbReference type="EMBL" id="KL197709">
    <property type="protein sequence ID" value="KDQ64758.1"/>
    <property type="molecule type" value="Genomic_DNA"/>
</dbReference>
<dbReference type="HOGENOM" id="CLU_101084_1_0_1"/>
<dbReference type="InterPro" id="IPR038882">
    <property type="entry name" value="Rcf3"/>
</dbReference>
<dbReference type="Proteomes" id="UP000027265">
    <property type="component" value="Unassembled WGS sequence"/>
</dbReference>
<dbReference type="PANTHER" id="PTHR39153:SF1">
    <property type="entry name" value="AGR244WP"/>
    <property type="match status" value="1"/>
</dbReference>
<keyword evidence="1" id="KW-0472">Membrane</keyword>
<proteinExistence type="predicted"/>
<evidence type="ECO:0008006" key="4">
    <source>
        <dbReference type="Google" id="ProtNLM"/>
    </source>
</evidence>
<organism evidence="2 3">
    <name type="scientific">Jaapia argillacea MUCL 33604</name>
    <dbReference type="NCBI Taxonomy" id="933084"/>
    <lineage>
        <taxon>Eukaryota</taxon>
        <taxon>Fungi</taxon>
        <taxon>Dikarya</taxon>
        <taxon>Basidiomycota</taxon>
        <taxon>Agaricomycotina</taxon>
        <taxon>Agaricomycetes</taxon>
        <taxon>Agaricomycetidae</taxon>
        <taxon>Jaapiales</taxon>
        <taxon>Jaapiaceae</taxon>
        <taxon>Jaapia</taxon>
    </lineage>
</organism>
<sequence length="135" mass="15197">MSTADRARRREDVDKAYQLQVRAATIGAAQYTAVGAGSAMLAHRYWPLFRRQTLQFKVFLISISTIFGLVIHADNALLSHEEHKRVTETALRREARIDLARRGMIATETEIAKWKVEKEKAQALAASRSEGSSQQ</sequence>
<accession>A0A067QCG4</accession>
<feature type="transmembrane region" description="Helical" evidence="1">
    <location>
        <begin position="21"/>
        <end position="46"/>
    </location>
</feature>
<reference evidence="3" key="1">
    <citation type="journal article" date="2014" name="Proc. Natl. Acad. Sci. U.S.A.">
        <title>Extensive sampling of basidiomycete genomes demonstrates inadequacy of the white-rot/brown-rot paradigm for wood decay fungi.</title>
        <authorList>
            <person name="Riley R."/>
            <person name="Salamov A.A."/>
            <person name="Brown D.W."/>
            <person name="Nagy L.G."/>
            <person name="Floudas D."/>
            <person name="Held B.W."/>
            <person name="Levasseur A."/>
            <person name="Lombard V."/>
            <person name="Morin E."/>
            <person name="Otillar R."/>
            <person name="Lindquist E.A."/>
            <person name="Sun H."/>
            <person name="LaButti K.M."/>
            <person name="Schmutz J."/>
            <person name="Jabbour D."/>
            <person name="Luo H."/>
            <person name="Baker S.E."/>
            <person name="Pisabarro A.G."/>
            <person name="Walton J.D."/>
            <person name="Blanchette R.A."/>
            <person name="Henrissat B."/>
            <person name="Martin F."/>
            <person name="Cullen D."/>
            <person name="Hibbett D.S."/>
            <person name="Grigoriev I.V."/>
        </authorList>
    </citation>
    <scope>NUCLEOTIDE SEQUENCE [LARGE SCALE GENOMIC DNA]</scope>
    <source>
        <strain evidence="3">MUCL 33604</strain>
    </source>
</reference>
<feature type="transmembrane region" description="Helical" evidence="1">
    <location>
        <begin position="58"/>
        <end position="78"/>
    </location>
</feature>
<evidence type="ECO:0000313" key="3">
    <source>
        <dbReference type="Proteomes" id="UP000027265"/>
    </source>
</evidence>
<gene>
    <name evidence="2" type="ORF">JAAARDRAFT_118959</name>
</gene>
<evidence type="ECO:0000256" key="1">
    <source>
        <dbReference type="SAM" id="Phobius"/>
    </source>
</evidence>
<dbReference type="AlphaFoldDB" id="A0A067QCG4"/>
<name>A0A067QCG4_9AGAM</name>
<keyword evidence="1" id="KW-1133">Transmembrane helix</keyword>
<dbReference type="OrthoDB" id="3356019at2759"/>
<dbReference type="InParanoid" id="A0A067QCG4"/>